<feature type="compositionally biased region" description="Acidic residues" evidence="1">
    <location>
        <begin position="314"/>
        <end position="323"/>
    </location>
</feature>
<dbReference type="Proteomes" id="UP000059188">
    <property type="component" value="Unassembled WGS sequence"/>
</dbReference>
<evidence type="ECO:0000313" key="4">
    <source>
        <dbReference type="EMBL" id="CEL54030.1"/>
    </source>
</evidence>
<feature type="region of interest" description="Disordered" evidence="1">
    <location>
        <begin position="257"/>
        <end position="325"/>
    </location>
</feature>
<feature type="compositionally biased region" description="Basic and acidic residues" evidence="1">
    <location>
        <begin position="278"/>
        <end position="287"/>
    </location>
</feature>
<dbReference type="HOGENOM" id="CLU_067397_0_0_1"/>
<sequence length="353" mass="39361">MDVHEPNNNDPSYGPGQPHTPHPGPTPLTPYTTPPHNIQHGTRISDATKERLTTASPDDQLHITQSKLATLEFAWGMKFGTLDLDTTQNMMWLSPNLHAYFDAGDWAVVPSLSDLQAIQQITFAEVSYTQKTKKFTQVCPQAICAYDFAQFKPSTEPLFHFAPSSPTTYTPHIPLYKTILPINSHVNPYFVICNIAIKDKQHHPKLGPSMKGNYETLEPNILACVCLCCAIYNIWMGQKPAAQAALKFQFNSPVPSYHPSAHTSTSQRSNPLQAARQMRPDDPEDNQRNMGKRGSPSTCGGPLGSAHSNSIDAPQDDVEDDFGSQDNWYNVMDQSCTKVQDWLMHLDSLHHHI</sequence>
<keyword evidence="6" id="KW-1185">Reference proteome</keyword>
<dbReference type="Proteomes" id="UP000012065">
    <property type="component" value="Unassembled WGS sequence"/>
</dbReference>
<evidence type="ECO:0000256" key="1">
    <source>
        <dbReference type="SAM" id="MobiDB-lite"/>
    </source>
</evidence>
<dbReference type="InterPro" id="IPR003615">
    <property type="entry name" value="HNH_nuc"/>
</dbReference>
<dbReference type="EMBL" id="LN679246">
    <property type="protein sequence ID" value="CEL54030.1"/>
    <property type="molecule type" value="Genomic_DNA"/>
</dbReference>
<evidence type="ECO:0000313" key="3">
    <source>
        <dbReference type="EMBL" id="CCO35163.1"/>
    </source>
</evidence>
<feature type="domain" description="HNH nuclease" evidence="2">
    <location>
        <begin position="74"/>
        <end position="109"/>
    </location>
</feature>
<name>M5C5C9_THACB</name>
<reference evidence="4 6" key="3">
    <citation type="submission" date="2014-11" db="EMBL/GenBank/DDBJ databases">
        <authorList>
            <person name="Wibberg Daniel"/>
        </authorList>
    </citation>
    <scope>NUCLEOTIDE SEQUENCE [LARGE SCALE GENOMIC DNA]</scope>
    <source>
        <strain evidence="4">Rhizoctonia solani AG1-IB 7/3/14</strain>
    </source>
</reference>
<proteinExistence type="predicted"/>
<dbReference type="Pfam" id="PF13391">
    <property type="entry name" value="HNH_2"/>
    <property type="match status" value="1"/>
</dbReference>
<feature type="region of interest" description="Disordered" evidence="1">
    <location>
        <begin position="1"/>
        <end position="40"/>
    </location>
</feature>
<dbReference type="STRING" id="1108050.M5C5C9"/>
<evidence type="ECO:0000313" key="5">
    <source>
        <dbReference type="Proteomes" id="UP000012065"/>
    </source>
</evidence>
<feature type="compositionally biased region" description="Pro residues" evidence="1">
    <location>
        <begin position="18"/>
        <end position="28"/>
    </location>
</feature>
<gene>
    <name evidence="3" type="ORF">BN14_09278</name>
    <name evidence="4" type="ORF">RSOLAG1IB_11562</name>
</gene>
<accession>M5C5C9</accession>
<protein>
    <recommendedName>
        <fullName evidence="2">HNH nuclease domain-containing protein</fullName>
    </recommendedName>
</protein>
<feature type="compositionally biased region" description="Polar residues" evidence="1">
    <location>
        <begin position="261"/>
        <end position="272"/>
    </location>
</feature>
<organism evidence="3 5">
    <name type="scientific">Thanatephorus cucumeris (strain AG1-IB / isolate 7/3/14)</name>
    <name type="common">Lettuce bottom rot fungus</name>
    <name type="synonym">Rhizoctonia solani</name>
    <dbReference type="NCBI Taxonomy" id="1108050"/>
    <lineage>
        <taxon>Eukaryota</taxon>
        <taxon>Fungi</taxon>
        <taxon>Dikarya</taxon>
        <taxon>Basidiomycota</taxon>
        <taxon>Agaricomycotina</taxon>
        <taxon>Agaricomycetes</taxon>
        <taxon>Cantharellales</taxon>
        <taxon>Ceratobasidiaceae</taxon>
        <taxon>Rhizoctonia</taxon>
        <taxon>Rhizoctonia solani AG-1</taxon>
    </lineage>
</organism>
<reference evidence="3 5" key="2">
    <citation type="journal article" date="2013" name="J. Biotechnol.">
        <title>Establishment and interpretation of the genome sequence of the phytopathogenic fungus Rhizoctonia solani AG1-IB isolate 7/3/14.</title>
        <authorList>
            <person name="Wibberg D.W."/>
            <person name="Jelonek L.J."/>
            <person name="Rupp O.R."/>
            <person name="Hennig M.H."/>
            <person name="Eikmeyer F.E."/>
            <person name="Goesmann A.G."/>
            <person name="Hartmann A.H."/>
            <person name="Borriss R.B."/>
            <person name="Grosch R.G."/>
            <person name="Puehler A.P."/>
            <person name="Schlueter A.S."/>
        </authorList>
    </citation>
    <scope>NUCLEOTIDE SEQUENCE [LARGE SCALE GENOMIC DNA]</scope>
    <source>
        <strain evidence="5">AG1-IB / isolate 7/3/14</strain>
        <strain evidence="3">Isolate 7/3/14</strain>
    </source>
</reference>
<dbReference type="OrthoDB" id="3133596at2759"/>
<evidence type="ECO:0000259" key="2">
    <source>
        <dbReference type="Pfam" id="PF13391"/>
    </source>
</evidence>
<reference evidence="3" key="1">
    <citation type="submission" date="2012-10" db="EMBL/GenBank/DDBJ databases">
        <authorList>
            <person name="Jelonek L."/>
        </authorList>
    </citation>
    <scope>NUCLEOTIDE SEQUENCE</scope>
    <source>
        <strain evidence="3">Isolate 7/3/14</strain>
    </source>
</reference>
<dbReference type="EMBL" id="CAOJ01014174">
    <property type="protein sequence ID" value="CCO35163.1"/>
    <property type="molecule type" value="Genomic_DNA"/>
</dbReference>
<evidence type="ECO:0000313" key="6">
    <source>
        <dbReference type="Proteomes" id="UP000059188"/>
    </source>
</evidence>
<dbReference type="AlphaFoldDB" id="M5C5C9"/>